<proteinExistence type="predicted"/>
<gene>
    <name evidence="1" type="ORF">RUM43_008703</name>
</gene>
<sequence>DTEPSRTLDGSGNNWAVIDYGKQGDGSLNSEKKWMTPGEVKIGFNERNFWLRELQLRRNHVVVLCGVTTNPSTVGVERALVLEG</sequence>
<evidence type="ECO:0000313" key="2">
    <source>
        <dbReference type="Proteomes" id="UP001372834"/>
    </source>
</evidence>
<dbReference type="EMBL" id="JAWJWE010000038">
    <property type="protein sequence ID" value="KAK6622856.1"/>
    <property type="molecule type" value="Genomic_DNA"/>
</dbReference>
<dbReference type="AlphaFoldDB" id="A0AAN8NNU8"/>
<comment type="caution">
    <text evidence="1">The sequence shown here is derived from an EMBL/GenBank/DDBJ whole genome shotgun (WGS) entry which is preliminary data.</text>
</comment>
<dbReference type="Proteomes" id="UP001372834">
    <property type="component" value="Unassembled WGS sequence"/>
</dbReference>
<accession>A0AAN8NNU8</accession>
<feature type="non-terminal residue" evidence="1">
    <location>
        <position position="84"/>
    </location>
</feature>
<name>A0AAN8NNU8_POLSC</name>
<organism evidence="1 2">
    <name type="scientific">Polyplax serrata</name>
    <name type="common">Common mouse louse</name>
    <dbReference type="NCBI Taxonomy" id="468196"/>
    <lineage>
        <taxon>Eukaryota</taxon>
        <taxon>Metazoa</taxon>
        <taxon>Ecdysozoa</taxon>
        <taxon>Arthropoda</taxon>
        <taxon>Hexapoda</taxon>
        <taxon>Insecta</taxon>
        <taxon>Pterygota</taxon>
        <taxon>Neoptera</taxon>
        <taxon>Paraneoptera</taxon>
        <taxon>Psocodea</taxon>
        <taxon>Troctomorpha</taxon>
        <taxon>Phthiraptera</taxon>
        <taxon>Anoplura</taxon>
        <taxon>Polyplacidae</taxon>
        <taxon>Polyplax</taxon>
    </lineage>
</organism>
<protein>
    <submittedName>
        <fullName evidence="1">Uncharacterized protein</fullName>
    </submittedName>
</protein>
<feature type="non-terminal residue" evidence="1">
    <location>
        <position position="1"/>
    </location>
</feature>
<evidence type="ECO:0000313" key="1">
    <source>
        <dbReference type="EMBL" id="KAK6622856.1"/>
    </source>
</evidence>
<reference evidence="1 2" key="1">
    <citation type="submission" date="2023-10" db="EMBL/GenBank/DDBJ databases">
        <title>Genomes of two closely related lineages of the louse Polyplax serrata with different host specificities.</title>
        <authorList>
            <person name="Martinu J."/>
            <person name="Tarabai H."/>
            <person name="Stefka J."/>
            <person name="Hypsa V."/>
        </authorList>
    </citation>
    <scope>NUCLEOTIDE SEQUENCE [LARGE SCALE GENOMIC DNA]</scope>
    <source>
        <strain evidence="1">HR10_N</strain>
    </source>
</reference>